<feature type="chain" id="PRO_5018065696" evidence="2">
    <location>
        <begin position="28"/>
        <end position="1005"/>
    </location>
</feature>
<dbReference type="Proteomes" id="UP000275281">
    <property type="component" value="Unassembled WGS sequence"/>
</dbReference>
<dbReference type="Gene3D" id="3.60.10.10">
    <property type="entry name" value="Endonuclease/exonuclease/phosphatase"/>
    <property type="match status" value="1"/>
</dbReference>
<dbReference type="Pfam" id="PF00404">
    <property type="entry name" value="Dockerin_1"/>
    <property type="match status" value="1"/>
</dbReference>
<dbReference type="SUPFAM" id="SSF63446">
    <property type="entry name" value="Type I dockerin domain"/>
    <property type="match status" value="1"/>
</dbReference>
<dbReference type="InterPro" id="IPR002048">
    <property type="entry name" value="EF_hand_dom"/>
</dbReference>
<keyword evidence="5" id="KW-0255">Endonuclease</keyword>
<dbReference type="GO" id="GO:0004553">
    <property type="term" value="F:hydrolase activity, hydrolyzing O-glycosyl compounds"/>
    <property type="evidence" value="ECO:0007669"/>
    <property type="project" value="InterPro"/>
</dbReference>
<dbReference type="AlphaFoldDB" id="A0A3N5YF33"/>
<dbReference type="Gene3D" id="1.10.1330.10">
    <property type="entry name" value="Dockerin domain"/>
    <property type="match status" value="1"/>
</dbReference>
<dbReference type="InterPro" id="IPR036439">
    <property type="entry name" value="Dockerin_dom_sf"/>
</dbReference>
<evidence type="ECO:0000256" key="2">
    <source>
        <dbReference type="SAM" id="SignalP"/>
    </source>
</evidence>
<dbReference type="InterPro" id="IPR002105">
    <property type="entry name" value="Dockerin_1_rpt"/>
</dbReference>
<dbReference type="CDD" id="cd14254">
    <property type="entry name" value="Dockerin_II"/>
    <property type="match status" value="1"/>
</dbReference>
<dbReference type="CDD" id="cd10283">
    <property type="entry name" value="MnuA_DNase1-like"/>
    <property type="match status" value="1"/>
</dbReference>
<feature type="domain" description="EF-hand" evidence="3">
    <location>
        <begin position="937"/>
        <end position="972"/>
    </location>
</feature>
<protein>
    <submittedName>
        <fullName evidence="5">ExeM/NucH family extracellular endonuclease</fullName>
    </submittedName>
</protein>
<sequence>MRHSITRKATLLATAISAVFGSAIAQASTPFINEIHYDNTGTDQGEFFEIAAPAGTDLSGVSVVLYNGSNGNVYNTINLSGVVTNQGNGFGTVSFSLPTNGLQNGSPDGLALVAADSSVIQFLSYEGVLTANNGPAQGMTSEDIGVSEQSSTPVGDSLQLEGTGSSYADFTWAGPLASTPDAINTNQEFEAPYSVADTFINEIHYDNTGTDQGEGFEIAGPAGVDLNGAKVVFYNGSNGTQYRTVDLTGILPDQEQGFGVLSFALPTNGMQNGAPDGLALVDADNNVIQFLSYEGTLTATNGVAAGLTSTDIGVSEASGTPVGHSLQLAGEGFAYSDFTWTAAQAATFGTLNTGQTIGESTGGGDGGGDGGNGGGGDGTAELGQCATPATLISAIQGSGDTSPVVGQTLVVEGVITNLLPDLGGFFMQEELADEDGDSNTSEGLFIELADSGLLTGLANEQVVRVRGRVSEQYGRTHMDAVELRNDCGSDSGIIAVEMQLPFASENAAEIFENMLVELPQTLTVSSNYDLTQYGQVLVSNGRLYKSTQLFTPGSAQERALEAANKLNQLIIDDNKDGSYSEEVVYPNLSLGGLSAQNTLRLGDTIQGLVGNLDYGFGDYRIRPLNEPDFTPSNPRLSTPDINRGNVVVASFNVLNYFTTLDSRGADNSEEFERQAAKIVTAIAEMNADVVGLMEIENNGFGPGSAIFDLVERLNQTMGEGTYAMVNNSGDTGTDQIKVGMIYKPDAVTPAEAPRTLDFGDNKNRNSLAQLFSVNENGETFVVNVNHLKSKGSGCGAGDDDTQTGQGNCNGTRTRAANDLASWLTQFGSTPALIVGDLNAYAKEDPITALATQGYTDLARYFDGELAYSYVFRGETGSLDYALANAAALAKVIDVTDWAINADEPRTLDYNLEKKTPLLQDQLYSPNAYRASDHDPVIVSLNFEAAVSTGDVNGDGVIDFSDYMMIAGALGATEGQDNYLAAADLDEDGTISFADLRLWYQIYIAQ</sequence>
<dbReference type="GO" id="GO:0000272">
    <property type="term" value="P:polysaccharide catabolic process"/>
    <property type="evidence" value="ECO:0007669"/>
    <property type="project" value="InterPro"/>
</dbReference>
<organism evidence="5 6">
    <name type="scientific">Alteromonas sediminis</name>
    <dbReference type="NCBI Taxonomy" id="2259342"/>
    <lineage>
        <taxon>Bacteria</taxon>
        <taxon>Pseudomonadati</taxon>
        <taxon>Pseudomonadota</taxon>
        <taxon>Gammaproteobacteria</taxon>
        <taxon>Alteromonadales</taxon>
        <taxon>Alteromonadaceae</taxon>
        <taxon>Alteromonas/Salinimonas group</taxon>
        <taxon>Alteromonas</taxon>
    </lineage>
</organism>
<gene>
    <name evidence="5" type="ORF">DRW07_03775</name>
</gene>
<dbReference type="PROSITE" id="PS50222">
    <property type="entry name" value="EF_HAND_2"/>
    <property type="match status" value="1"/>
</dbReference>
<comment type="caution">
    <text evidence="5">The sequence shown here is derived from an EMBL/GenBank/DDBJ whole genome shotgun (WGS) entry which is preliminary data.</text>
</comment>
<evidence type="ECO:0000313" key="5">
    <source>
        <dbReference type="EMBL" id="RPJ68535.1"/>
    </source>
</evidence>
<dbReference type="Pfam" id="PF03372">
    <property type="entry name" value="Exo_endo_phos"/>
    <property type="match status" value="1"/>
</dbReference>
<evidence type="ECO:0000256" key="1">
    <source>
        <dbReference type="SAM" id="MobiDB-lite"/>
    </source>
</evidence>
<keyword evidence="5" id="KW-0540">Nuclease</keyword>
<keyword evidence="2" id="KW-0732">Signal</keyword>
<dbReference type="InterPro" id="IPR016134">
    <property type="entry name" value="Dockerin_dom"/>
</dbReference>
<keyword evidence="5" id="KW-0378">Hydrolase</keyword>
<dbReference type="PROSITE" id="PS00018">
    <property type="entry name" value="EF_HAND_1"/>
    <property type="match status" value="2"/>
</dbReference>
<evidence type="ECO:0000259" key="3">
    <source>
        <dbReference type="PROSITE" id="PS50222"/>
    </source>
</evidence>
<proteinExistence type="predicted"/>
<feature type="compositionally biased region" description="Gly residues" evidence="1">
    <location>
        <begin position="360"/>
        <end position="378"/>
    </location>
</feature>
<evidence type="ECO:0000259" key="4">
    <source>
        <dbReference type="PROSITE" id="PS51766"/>
    </source>
</evidence>
<name>A0A3N5YF33_9ALTE</name>
<dbReference type="PROSITE" id="PS51766">
    <property type="entry name" value="DOCKERIN"/>
    <property type="match status" value="1"/>
</dbReference>
<dbReference type="PANTHER" id="PTHR42834">
    <property type="entry name" value="ENDONUCLEASE/EXONUCLEASE/PHOSPHATASE FAMILY PROTEIN (AFU_ORTHOLOGUE AFUA_3G09210)"/>
    <property type="match status" value="1"/>
</dbReference>
<dbReference type="InterPro" id="IPR047971">
    <property type="entry name" value="ExeM-like"/>
</dbReference>
<dbReference type="CDD" id="cd04486">
    <property type="entry name" value="YhcR_OBF_like"/>
    <property type="match status" value="1"/>
</dbReference>
<dbReference type="InterPro" id="IPR036691">
    <property type="entry name" value="Endo/exonu/phosph_ase_sf"/>
</dbReference>
<dbReference type="NCBIfam" id="NF033681">
    <property type="entry name" value="ExeM_NucH_DNase"/>
    <property type="match status" value="1"/>
</dbReference>
<feature type="signal peptide" evidence="2">
    <location>
        <begin position="1"/>
        <end position="27"/>
    </location>
</feature>
<reference evidence="5 6" key="1">
    <citation type="submission" date="2018-11" db="EMBL/GenBank/DDBJ databases">
        <authorList>
            <person name="Ye M.-Q."/>
            <person name="Du Z.-J."/>
        </authorList>
    </citation>
    <scope>NUCLEOTIDE SEQUENCE [LARGE SCALE GENOMIC DNA]</scope>
    <source>
        <strain evidence="5 6">U0105</strain>
    </source>
</reference>
<dbReference type="PANTHER" id="PTHR42834:SF1">
    <property type="entry name" value="ENDONUCLEASE_EXONUCLEASE_PHOSPHATASE FAMILY PROTEIN (AFU_ORTHOLOGUE AFUA_3G09210)"/>
    <property type="match status" value="1"/>
</dbReference>
<dbReference type="GO" id="GO:0004519">
    <property type="term" value="F:endonuclease activity"/>
    <property type="evidence" value="ECO:0007669"/>
    <property type="project" value="UniProtKB-KW"/>
</dbReference>
<dbReference type="EMBL" id="RPOK01000001">
    <property type="protein sequence ID" value="RPJ68535.1"/>
    <property type="molecule type" value="Genomic_DNA"/>
</dbReference>
<dbReference type="InterPro" id="IPR005135">
    <property type="entry name" value="Endo/exonuclease/phosphatase"/>
</dbReference>
<evidence type="ECO:0000313" key="6">
    <source>
        <dbReference type="Proteomes" id="UP000275281"/>
    </source>
</evidence>
<dbReference type="InterPro" id="IPR018247">
    <property type="entry name" value="EF_Hand_1_Ca_BS"/>
</dbReference>
<dbReference type="GO" id="GO:0005509">
    <property type="term" value="F:calcium ion binding"/>
    <property type="evidence" value="ECO:0007669"/>
    <property type="project" value="InterPro"/>
</dbReference>
<dbReference type="OrthoDB" id="9800417at2"/>
<dbReference type="RefSeq" id="WP_124026536.1">
    <property type="nucleotide sequence ID" value="NZ_JBHRSN010000005.1"/>
</dbReference>
<feature type="domain" description="Dockerin" evidence="4">
    <location>
        <begin position="944"/>
        <end position="1005"/>
    </location>
</feature>
<accession>A0A3N5YF33</accession>
<feature type="region of interest" description="Disordered" evidence="1">
    <location>
        <begin position="356"/>
        <end position="381"/>
    </location>
</feature>
<keyword evidence="6" id="KW-1185">Reference proteome</keyword>
<dbReference type="SUPFAM" id="SSF56219">
    <property type="entry name" value="DNase I-like"/>
    <property type="match status" value="1"/>
</dbReference>